<organism evidence="1 2">
    <name type="scientific">Aureibacter tunicatorum</name>
    <dbReference type="NCBI Taxonomy" id="866807"/>
    <lineage>
        <taxon>Bacteria</taxon>
        <taxon>Pseudomonadati</taxon>
        <taxon>Bacteroidota</taxon>
        <taxon>Cytophagia</taxon>
        <taxon>Cytophagales</taxon>
        <taxon>Persicobacteraceae</taxon>
        <taxon>Aureibacter</taxon>
    </lineage>
</organism>
<keyword evidence="2" id="KW-1185">Reference proteome</keyword>
<gene>
    <name evidence="1" type="ORF">HNQ88_000811</name>
</gene>
<accession>A0AAE4BRI3</accession>
<dbReference type="AlphaFoldDB" id="A0AAE4BRI3"/>
<evidence type="ECO:0000313" key="1">
    <source>
        <dbReference type="EMBL" id="MDR6237835.1"/>
    </source>
</evidence>
<comment type="caution">
    <text evidence="1">The sequence shown here is derived from an EMBL/GenBank/DDBJ whole genome shotgun (WGS) entry which is preliminary data.</text>
</comment>
<evidence type="ECO:0000313" key="2">
    <source>
        <dbReference type="Proteomes" id="UP001185092"/>
    </source>
</evidence>
<reference evidence="1" key="1">
    <citation type="submission" date="2023-07" db="EMBL/GenBank/DDBJ databases">
        <title>Genomic Encyclopedia of Type Strains, Phase IV (KMG-IV): sequencing the most valuable type-strain genomes for metagenomic binning, comparative biology and taxonomic classification.</title>
        <authorList>
            <person name="Goeker M."/>
        </authorList>
    </citation>
    <scope>NUCLEOTIDE SEQUENCE</scope>
    <source>
        <strain evidence="1">DSM 26174</strain>
    </source>
</reference>
<protein>
    <submittedName>
        <fullName evidence="1">Uncharacterized protein</fullName>
    </submittedName>
</protein>
<proteinExistence type="predicted"/>
<dbReference type="EMBL" id="JAVDQD010000001">
    <property type="protein sequence ID" value="MDR6237835.1"/>
    <property type="molecule type" value="Genomic_DNA"/>
</dbReference>
<dbReference type="Proteomes" id="UP001185092">
    <property type="component" value="Unassembled WGS sequence"/>
</dbReference>
<dbReference type="RefSeq" id="WP_309937305.1">
    <property type="nucleotide sequence ID" value="NZ_AP025305.1"/>
</dbReference>
<sequence length="141" mass="16914">MIFNTTYTNKEYNRESNKLLGRSFSFIDKIKMSGVGSKRLAVADKSEKLDIHPTKSQSMHFANIELRPKGIIIHFAERLERFSWCIPYYRLVIYDTALFSIHAEGNFIKFLKNKYYEENKKFLHKMIHLKNKHQEQYHELH</sequence>
<name>A0AAE4BRI3_9BACT</name>